<dbReference type="EMBL" id="KB469298">
    <property type="protein sequence ID" value="EPQ57837.1"/>
    <property type="molecule type" value="Genomic_DNA"/>
</dbReference>
<dbReference type="GeneID" id="19308217"/>
<dbReference type="Pfam" id="PF10300">
    <property type="entry name" value="Iml2-TPR_39"/>
    <property type="match status" value="1"/>
</dbReference>
<proteinExistence type="predicted"/>
<dbReference type="InterPro" id="IPR011990">
    <property type="entry name" value="TPR-like_helical_dom_sf"/>
</dbReference>
<dbReference type="Gene3D" id="1.25.40.10">
    <property type="entry name" value="Tetratricopeptide repeat domain"/>
    <property type="match status" value="1"/>
</dbReference>
<dbReference type="GO" id="GO:0005829">
    <property type="term" value="C:cytosol"/>
    <property type="evidence" value="ECO:0007669"/>
    <property type="project" value="TreeGrafter"/>
</dbReference>
<evidence type="ECO:0000256" key="1">
    <source>
        <dbReference type="SAM" id="MobiDB-lite"/>
    </source>
</evidence>
<reference evidence="2 3" key="1">
    <citation type="journal article" date="2012" name="Science">
        <title>The Paleozoic origin of enzymatic lignin decomposition reconstructed from 31 fungal genomes.</title>
        <authorList>
            <person name="Floudas D."/>
            <person name="Binder M."/>
            <person name="Riley R."/>
            <person name="Barry K."/>
            <person name="Blanchette R.A."/>
            <person name="Henrissat B."/>
            <person name="Martinez A.T."/>
            <person name="Otillar R."/>
            <person name="Spatafora J.W."/>
            <person name="Yadav J.S."/>
            <person name="Aerts A."/>
            <person name="Benoit I."/>
            <person name="Boyd A."/>
            <person name="Carlson A."/>
            <person name="Copeland A."/>
            <person name="Coutinho P.M."/>
            <person name="de Vries R.P."/>
            <person name="Ferreira P."/>
            <person name="Findley K."/>
            <person name="Foster B."/>
            <person name="Gaskell J."/>
            <person name="Glotzer D."/>
            <person name="Gorecki P."/>
            <person name="Heitman J."/>
            <person name="Hesse C."/>
            <person name="Hori C."/>
            <person name="Igarashi K."/>
            <person name="Jurgens J.A."/>
            <person name="Kallen N."/>
            <person name="Kersten P."/>
            <person name="Kohler A."/>
            <person name="Kuees U."/>
            <person name="Kumar T.K.A."/>
            <person name="Kuo A."/>
            <person name="LaButti K."/>
            <person name="Larrondo L.F."/>
            <person name="Lindquist E."/>
            <person name="Ling A."/>
            <person name="Lombard V."/>
            <person name="Lucas S."/>
            <person name="Lundell T."/>
            <person name="Martin R."/>
            <person name="McLaughlin D.J."/>
            <person name="Morgenstern I."/>
            <person name="Morin E."/>
            <person name="Murat C."/>
            <person name="Nagy L.G."/>
            <person name="Nolan M."/>
            <person name="Ohm R.A."/>
            <person name="Patyshakuliyeva A."/>
            <person name="Rokas A."/>
            <person name="Ruiz-Duenas F.J."/>
            <person name="Sabat G."/>
            <person name="Salamov A."/>
            <person name="Samejima M."/>
            <person name="Schmutz J."/>
            <person name="Slot J.C."/>
            <person name="St John F."/>
            <person name="Stenlid J."/>
            <person name="Sun H."/>
            <person name="Sun S."/>
            <person name="Syed K."/>
            <person name="Tsang A."/>
            <person name="Wiebenga A."/>
            <person name="Young D."/>
            <person name="Pisabarro A."/>
            <person name="Eastwood D.C."/>
            <person name="Martin F."/>
            <person name="Cullen D."/>
            <person name="Grigoriev I.V."/>
            <person name="Hibbett D.S."/>
        </authorList>
    </citation>
    <scope>NUCLEOTIDE SEQUENCE [LARGE SCALE GENOMIC DNA]</scope>
    <source>
        <strain evidence="2 3">ATCC 11539</strain>
    </source>
</reference>
<evidence type="ECO:0000313" key="2">
    <source>
        <dbReference type="EMBL" id="EPQ57837.1"/>
    </source>
</evidence>
<dbReference type="RefSeq" id="XP_007863183.1">
    <property type="nucleotide sequence ID" value="XM_007864992.1"/>
</dbReference>
<dbReference type="PANTHER" id="PTHR31859:SF1">
    <property type="entry name" value="TETRATRICOPEPTIDE REPEAT PROTEIN 39C"/>
    <property type="match status" value="1"/>
</dbReference>
<dbReference type="Proteomes" id="UP000030669">
    <property type="component" value="Unassembled WGS sequence"/>
</dbReference>
<evidence type="ECO:0008006" key="4">
    <source>
        <dbReference type="Google" id="ProtNLM"/>
    </source>
</evidence>
<organism evidence="2 3">
    <name type="scientific">Gloeophyllum trabeum (strain ATCC 11539 / FP-39264 / Madison 617)</name>
    <name type="common">Brown rot fungus</name>
    <dbReference type="NCBI Taxonomy" id="670483"/>
    <lineage>
        <taxon>Eukaryota</taxon>
        <taxon>Fungi</taxon>
        <taxon>Dikarya</taxon>
        <taxon>Basidiomycota</taxon>
        <taxon>Agaricomycotina</taxon>
        <taxon>Agaricomycetes</taxon>
        <taxon>Gloeophyllales</taxon>
        <taxon>Gloeophyllaceae</taxon>
        <taxon>Gloeophyllum</taxon>
    </lineage>
</organism>
<dbReference type="PANTHER" id="PTHR31859">
    <property type="entry name" value="TETRATRICOPEPTIDE REPEAT PROTEIN 39 FAMILY MEMBER"/>
    <property type="match status" value="1"/>
</dbReference>
<dbReference type="AlphaFoldDB" id="S7QEH8"/>
<dbReference type="InterPro" id="IPR019412">
    <property type="entry name" value="IML2/TPR_39"/>
</dbReference>
<gene>
    <name evidence="2" type="ORF">GLOTRDRAFT_71737</name>
</gene>
<accession>S7QEH8</accession>
<sequence>MALSSEDVVSRLEEATKGFDYLFANDIGKARETFAAKDSPFHALGLGVCAFLEAALGMELHLMGEATRCLTLSENGAKKCMKLGKTSSASGRFPPGSEWELLHADAVILLGLTHALSESYMGYVQCLYALNSGHSKFARLYKTVFPAGLDDYATPASSPGPSRKPSTPSLKSSAASIDSTATTTASAKPSFFGRWGSSSSVQKSVTVKEPQGPVEELILSGAAFGYGLFNLVLSLLPAKVKGVVGFFGYTSDRKLALQALAVSAARSDVHSVFAGLALMTYHGVVLLLSGYQADEDHILKQYRVIVDRISARYPTGSLWILNRAKILRMSGDAQAAITVLQEGLSPEHPQMFVQADALLLFELAWTLLSQRRYEESAKLFIEMTERNSWSHATYLFIAAGCFISVGNRAKAQELLDAVPAAMEKRKLHGRDLPTEVFIKKKITFYKEKQKRRGGKEAEYVQCISISPAEELGLFWNTHSRIGKGVAEAHIKEWASLSPPVAIQSPYIVDTAAVANVPDLDTEDELALRSLLLGIVHRTVGSYAPSRAFLVDAIVRQPKIRVSTWISGVATFELAVLDLKELEAADQEGGRDPKVSEEAKQAWKTALNNAGDKLDKALSLSGKEIDLSSRLDTRIAMLRDEIALKKELIGLS</sequence>
<dbReference type="GO" id="GO:0005634">
    <property type="term" value="C:nucleus"/>
    <property type="evidence" value="ECO:0007669"/>
    <property type="project" value="TreeGrafter"/>
</dbReference>
<feature type="region of interest" description="Disordered" evidence="1">
    <location>
        <begin position="155"/>
        <end position="175"/>
    </location>
</feature>
<name>S7QEH8_GLOTA</name>
<dbReference type="OMA" id="AFHSDIY"/>
<dbReference type="SUPFAM" id="SSF48452">
    <property type="entry name" value="TPR-like"/>
    <property type="match status" value="1"/>
</dbReference>
<dbReference type="GO" id="GO:0005741">
    <property type="term" value="C:mitochondrial outer membrane"/>
    <property type="evidence" value="ECO:0007669"/>
    <property type="project" value="TreeGrafter"/>
</dbReference>
<feature type="compositionally biased region" description="Polar residues" evidence="1">
    <location>
        <begin position="155"/>
        <end position="171"/>
    </location>
</feature>
<evidence type="ECO:0000313" key="3">
    <source>
        <dbReference type="Proteomes" id="UP000030669"/>
    </source>
</evidence>
<keyword evidence="3" id="KW-1185">Reference proteome</keyword>
<dbReference type="HOGENOM" id="CLU_023297_0_0_1"/>
<protein>
    <recommendedName>
        <fullName evidence="4">Mitochondrial outer membrane protein IML2</fullName>
    </recommendedName>
</protein>
<dbReference type="KEGG" id="gtr:GLOTRDRAFT_71737"/>
<dbReference type="OrthoDB" id="2154985at2759"/>
<dbReference type="eggNOG" id="KOG3783">
    <property type="taxonomic scope" value="Eukaryota"/>
</dbReference>